<sequence length="157" mass="16953">MRIGKIALVAVLGYSLLWLGGCSIFSAQPVGAESGAAGTQATKDGKGTTAPAAIGRYYDFDDIQVPNALKLDKKHSLIFRAGKFKAGVLAFTGNVEVQSLINFFIDSMQKDNWVLQGSYKYPRVVLFFAKKGKTAIINIVEDTFSTNISIWVAPAVD</sequence>
<evidence type="ECO:0008006" key="3">
    <source>
        <dbReference type="Google" id="ProtNLM"/>
    </source>
</evidence>
<gene>
    <name evidence="1" type="ORF">FAK_27270</name>
</gene>
<dbReference type="KEGG" id="dmp:FAK_27270"/>
<dbReference type="PROSITE" id="PS51257">
    <property type="entry name" value="PROKAR_LIPOPROTEIN"/>
    <property type="match status" value="1"/>
</dbReference>
<dbReference type="Proteomes" id="UP001366166">
    <property type="component" value="Chromosome"/>
</dbReference>
<evidence type="ECO:0000313" key="2">
    <source>
        <dbReference type="Proteomes" id="UP001366166"/>
    </source>
</evidence>
<proteinExistence type="predicted"/>
<dbReference type="AlphaFoldDB" id="A0AAU9EET9"/>
<dbReference type="EMBL" id="AP028679">
    <property type="protein sequence ID" value="BEQ15661.1"/>
    <property type="molecule type" value="Genomic_DNA"/>
</dbReference>
<reference evidence="2" key="1">
    <citation type="journal article" date="2023" name="Arch. Microbiol.">
        <title>Desulfoferula mesophilus gen. nov. sp. nov., a mesophilic sulfate-reducing bacterium isolated from a brackish lake sediment.</title>
        <authorList>
            <person name="Watanabe T."/>
            <person name="Yabe T."/>
            <person name="Tsuji J.M."/>
            <person name="Fukui M."/>
        </authorList>
    </citation>
    <scope>NUCLEOTIDE SEQUENCE [LARGE SCALE GENOMIC DNA]</scope>
    <source>
        <strain evidence="2">12FAK</strain>
    </source>
</reference>
<organism evidence="1 2">
    <name type="scientific">Desulfoferula mesophila</name>
    <dbReference type="NCBI Taxonomy" id="3058419"/>
    <lineage>
        <taxon>Bacteria</taxon>
        <taxon>Pseudomonadati</taxon>
        <taxon>Thermodesulfobacteriota</taxon>
        <taxon>Desulfarculia</taxon>
        <taxon>Desulfarculales</taxon>
        <taxon>Desulfarculaceae</taxon>
        <taxon>Desulfoferula</taxon>
    </lineage>
</organism>
<name>A0AAU9EET9_9BACT</name>
<accession>A0AAU9EET9</accession>
<evidence type="ECO:0000313" key="1">
    <source>
        <dbReference type="EMBL" id="BEQ15661.1"/>
    </source>
</evidence>
<protein>
    <recommendedName>
        <fullName evidence="3">Lipoprotein</fullName>
    </recommendedName>
</protein>
<dbReference type="RefSeq" id="WP_338600368.1">
    <property type="nucleotide sequence ID" value="NZ_AP028679.1"/>
</dbReference>
<keyword evidence="2" id="KW-1185">Reference proteome</keyword>